<name>A0A4Y2I3E7_ARAVE</name>
<reference evidence="2 3" key="1">
    <citation type="journal article" date="2019" name="Sci. Rep.">
        <title>Orb-weaving spider Araneus ventricosus genome elucidates the spidroin gene catalogue.</title>
        <authorList>
            <person name="Kono N."/>
            <person name="Nakamura H."/>
            <person name="Ohtoshi R."/>
            <person name="Moran D.A.P."/>
            <person name="Shinohara A."/>
            <person name="Yoshida Y."/>
            <person name="Fujiwara M."/>
            <person name="Mori M."/>
            <person name="Tomita M."/>
            <person name="Arakawa K."/>
        </authorList>
    </citation>
    <scope>NUCLEOTIDE SEQUENCE [LARGE SCALE GENOMIC DNA]</scope>
</reference>
<proteinExistence type="predicted"/>
<organism evidence="2 3">
    <name type="scientific">Araneus ventricosus</name>
    <name type="common">Orbweaver spider</name>
    <name type="synonym">Epeira ventricosa</name>
    <dbReference type="NCBI Taxonomy" id="182803"/>
    <lineage>
        <taxon>Eukaryota</taxon>
        <taxon>Metazoa</taxon>
        <taxon>Ecdysozoa</taxon>
        <taxon>Arthropoda</taxon>
        <taxon>Chelicerata</taxon>
        <taxon>Arachnida</taxon>
        <taxon>Araneae</taxon>
        <taxon>Araneomorphae</taxon>
        <taxon>Entelegynae</taxon>
        <taxon>Araneoidea</taxon>
        <taxon>Araneidae</taxon>
        <taxon>Araneus</taxon>
    </lineage>
</organism>
<dbReference type="AlphaFoldDB" id="A0A4Y2I3E7"/>
<evidence type="ECO:0000313" key="2">
    <source>
        <dbReference type="EMBL" id="GBM71729.1"/>
    </source>
</evidence>
<dbReference type="EMBL" id="BGPR01105017">
    <property type="protein sequence ID" value="GBM71729.1"/>
    <property type="molecule type" value="Genomic_DNA"/>
</dbReference>
<dbReference type="Proteomes" id="UP000499080">
    <property type="component" value="Unassembled WGS sequence"/>
</dbReference>
<sequence length="174" mass="19120">MHVQSAEDRTHAVLMRKCADGVPSHVSSSTDHGSKSRATRGLWDGPRNFEHRSDDGDSTSTGTCLSKLPYHTNGWACGPLRMIERATVPINYGSSVESGFEPGTLRPQGRYLTTRPPRPEEETQIEILVCSKVAASLARQECRIETSLQQVNASFEVTTRRTCSKLATSNSLQT</sequence>
<feature type="region of interest" description="Disordered" evidence="1">
    <location>
        <begin position="20"/>
        <end position="62"/>
    </location>
</feature>
<evidence type="ECO:0000313" key="3">
    <source>
        <dbReference type="Proteomes" id="UP000499080"/>
    </source>
</evidence>
<keyword evidence="3" id="KW-1185">Reference proteome</keyword>
<accession>A0A4Y2I3E7</accession>
<protein>
    <submittedName>
        <fullName evidence="2">Uncharacterized protein</fullName>
    </submittedName>
</protein>
<gene>
    <name evidence="2" type="ORF">AVEN_137503_1</name>
</gene>
<comment type="caution">
    <text evidence="2">The sequence shown here is derived from an EMBL/GenBank/DDBJ whole genome shotgun (WGS) entry which is preliminary data.</text>
</comment>
<evidence type="ECO:0000256" key="1">
    <source>
        <dbReference type="SAM" id="MobiDB-lite"/>
    </source>
</evidence>
<feature type="region of interest" description="Disordered" evidence="1">
    <location>
        <begin position="99"/>
        <end position="119"/>
    </location>
</feature>